<reference evidence="2 3" key="1">
    <citation type="journal article" date="2019" name="Nat. Ecol. Evol.">
        <title>Megaphylogeny resolves global patterns of mushroom evolution.</title>
        <authorList>
            <person name="Varga T."/>
            <person name="Krizsan K."/>
            <person name="Foldi C."/>
            <person name="Dima B."/>
            <person name="Sanchez-Garcia M."/>
            <person name="Sanchez-Ramirez S."/>
            <person name="Szollosi G.J."/>
            <person name="Szarkandi J.G."/>
            <person name="Papp V."/>
            <person name="Albert L."/>
            <person name="Andreopoulos W."/>
            <person name="Angelini C."/>
            <person name="Antonin V."/>
            <person name="Barry K.W."/>
            <person name="Bougher N.L."/>
            <person name="Buchanan P."/>
            <person name="Buyck B."/>
            <person name="Bense V."/>
            <person name="Catcheside P."/>
            <person name="Chovatia M."/>
            <person name="Cooper J."/>
            <person name="Damon W."/>
            <person name="Desjardin D."/>
            <person name="Finy P."/>
            <person name="Geml J."/>
            <person name="Haridas S."/>
            <person name="Hughes K."/>
            <person name="Justo A."/>
            <person name="Karasinski D."/>
            <person name="Kautmanova I."/>
            <person name="Kiss B."/>
            <person name="Kocsube S."/>
            <person name="Kotiranta H."/>
            <person name="LaButti K.M."/>
            <person name="Lechner B.E."/>
            <person name="Liimatainen K."/>
            <person name="Lipzen A."/>
            <person name="Lukacs Z."/>
            <person name="Mihaltcheva S."/>
            <person name="Morgado L.N."/>
            <person name="Niskanen T."/>
            <person name="Noordeloos M.E."/>
            <person name="Ohm R.A."/>
            <person name="Ortiz-Santana B."/>
            <person name="Ovrebo C."/>
            <person name="Racz N."/>
            <person name="Riley R."/>
            <person name="Savchenko A."/>
            <person name="Shiryaev A."/>
            <person name="Soop K."/>
            <person name="Spirin V."/>
            <person name="Szebenyi C."/>
            <person name="Tomsovsky M."/>
            <person name="Tulloss R.E."/>
            <person name="Uehling J."/>
            <person name="Grigoriev I.V."/>
            <person name="Vagvolgyi C."/>
            <person name="Papp T."/>
            <person name="Martin F.M."/>
            <person name="Miettinen O."/>
            <person name="Hibbett D.S."/>
            <person name="Nagy L.G."/>
        </authorList>
    </citation>
    <scope>NUCLEOTIDE SEQUENCE [LARGE SCALE GENOMIC DNA]</scope>
    <source>
        <strain evidence="2 3">CBS 962.96</strain>
    </source>
</reference>
<keyword evidence="3" id="KW-1185">Reference proteome</keyword>
<proteinExistence type="predicted"/>
<organism evidence="2 3">
    <name type="scientific">Dendrothele bispora (strain CBS 962.96)</name>
    <dbReference type="NCBI Taxonomy" id="1314807"/>
    <lineage>
        <taxon>Eukaryota</taxon>
        <taxon>Fungi</taxon>
        <taxon>Dikarya</taxon>
        <taxon>Basidiomycota</taxon>
        <taxon>Agaricomycotina</taxon>
        <taxon>Agaricomycetes</taxon>
        <taxon>Agaricomycetidae</taxon>
        <taxon>Agaricales</taxon>
        <taxon>Agaricales incertae sedis</taxon>
        <taxon>Dendrothele</taxon>
    </lineage>
</organism>
<dbReference type="Proteomes" id="UP000297245">
    <property type="component" value="Unassembled WGS sequence"/>
</dbReference>
<feature type="region of interest" description="Disordered" evidence="1">
    <location>
        <begin position="148"/>
        <end position="220"/>
    </location>
</feature>
<accession>A0A4S8MT73</accession>
<evidence type="ECO:0000256" key="1">
    <source>
        <dbReference type="SAM" id="MobiDB-lite"/>
    </source>
</evidence>
<dbReference type="AlphaFoldDB" id="A0A4S8MT73"/>
<name>A0A4S8MT73_DENBC</name>
<sequence>MPQLYSQVEVDLYTTIMHILSFTPTDIKASKPLHQHFDAYLSIMKDCTTSYELEAHFLAMIVYPSVEPLELEDPFLCCIVNTSQSFPCIFRISGVISPRKNAEENGRAWNNHVIASFFPFDHHHPHAPRNHSRSFRGQQCRGGTLALEGGSRSCGPFTSTRIPTPPTSDGFMTETRNHQQRVQQQEELQEKPQDFTRTVGKRKRPYSSIANAFRKHKLSD</sequence>
<protein>
    <submittedName>
        <fullName evidence="2">Uncharacterized protein</fullName>
    </submittedName>
</protein>
<evidence type="ECO:0000313" key="3">
    <source>
        <dbReference type="Proteomes" id="UP000297245"/>
    </source>
</evidence>
<gene>
    <name evidence="2" type="ORF">K435DRAFT_849162</name>
</gene>
<dbReference type="EMBL" id="ML179043">
    <property type="protein sequence ID" value="THV06367.1"/>
    <property type="molecule type" value="Genomic_DNA"/>
</dbReference>
<evidence type="ECO:0000313" key="2">
    <source>
        <dbReference type="EMBL" id="THV06367.1"/>
    </source>
</evidence>